<protein>
    <submittedName>
        <fullName evidence="1">PD-(D/E)XK nuclease family protein</fullName>
    </submittedName>
</protein>
<evidence type="ECO:0000313" key="2">
    <source>
        <dbReference type="Proteomes" id="UP001597283"/>
    </source>
</evidence>
<dbReference type="Pfam" id="PF14281">
    <property type="entry name" value="PDDEXK_4"/>
    <property type="match status" value="1"/>
</dbReference>
<organism evidence="1 2">
    <name type="scientific">Sphingomonas floccifaciens</name>
    <dbReference type="NCBI Taxonomy" id="1844115"/>
    <lineage>
        <taxon>Bacteria</taxon>
        <taxon>Pseudomonadati</taxon>
        <taxon>Pseudomonadota</taxon>
        <taxon>Alphaproteobacteria</taxon>
        <taxon>Sphingomonadales</taxon>
        <taxon>Sphingomonadaceae</taxon>
        <taxon>Sphingomonas</taxon>
    </lineage>
</organism>
<evidence type="ECO:0000313" key="1">
    <source>
        <dbReference type="EMBL" id="MFD1787109.1"/>
    </source>
</evidence>
<dbReference type="EMBL" id="JBHUFC010000002">
    <property type="protein sequence ID" value="MFD1787109.1"/>
    <property type="molecule type" value="Genomic_DNA"/>
</dbReference>
<dbReference type="RefSeq" id="WP_380939478.1">
    <property type="nucleotide sequence ID" value="NZ_JBHUFC010000002.1"/>
</dbReference>
<proteinExistence type="predicted"/>
<gene>
    <name evidence="1" type="ORF">ACFSC3_05955</name>
</gene>
<accession>A0ABW4NC45</accession>
<dbReference type="InterPro" id="IPR029470">
    <property type="entry name" value="PDDEXK_4"/>
</dbReference>
<reference evidence="2" key="1">
    <citation type="journal article" date="2019" name="Int. J. Syst. Evol. Microbiol.">
        <title>The Global Catalogue of Microorganisms (GCM) 10K type strain sequencing project: providing services to taxonomists for standard genome sequencing and annotation.</title>
        <authorList>
            <consortium name="The Broad Institute Genomics Platform"/>
            <consortium name="The Broad Institute Genome Sequencing Center for Infectious Disease"/>
            <person name="Wu L."/>
            <person name="Ma J."/>
        </authorList>
    </citation>
    <scope>NUCLEOTIDE SEQUENCE [LARGE SCALE GENOMIC DNA]</scope>
    <source>
        <strain evidence="2">Q85</strain>
    </source>
</reference>
<keyword evidence="2" id="KW-1185">Reference proteome</keyword>
<name>A0ABW4NC45_9SPHN</name>
<comment type="caution">
    <text evidence="1">The sequence shown here is derived from an EMBL/GenBank/DDBJ whole genome shotgun (WGS) entry which is preliminary data.</text>
</comment>
<sequence length="414" mass="46500">MAKALDILRPTLIRLAHQYPRLSAKREGAEMFGAPRLNSFMLFQPNEVTLSRVIADLFDPAGSHGQDTLFLNNLLSALDLPRVGVTDPVSVRREMVTRAGRQIDLVIEIPGLILGIENKPWATQQHNQLADYLSALQLWSRGRKPVLIFLSNKKPETAKDDVRIVHLYSDEDDEVSLHGVLSDSRDQIRAQRTSTHIHEMLDYLALEFGDTPMIEKSDLPFVEAVTGEYERDADGRRALAMTMLAGESLHERITTEISERLVAALKKEFPDVTEQYDDWSLYDAIGEKHNCWSVRRSSWPENCAIGIAAERTNFDQIYFGVRAPEKKKGTVDEDDVCALRKPISAAVKNVEGGRSDAWWPWWKTADPASWGPQAMASLILQSPTGQVADHPRFVELAQKMLALMRAVDEAVSDS</sequence>
<dbReference type="Proteomes" id="UP001597283">
    <property type="component" value="Unassembled WGS sequence"/>
</dbReference>